<gene>
    <name evidence="3" type="ORF">C8J28_11745</name>
</gene>
<feature type="domain" description="Glycosyltransferase subfamily 4-like N-terminal" evidence="2">
    <location>
        <begin position="40"/>
        <end position="201"/>
    </location>
</feature>
<dbReference type="PANTHER" id="PTHR12526">
    <property type="entry name" value="GLYCOSYLTRANSFERASE"/>
    <property type="match status" value="1"/>
</dbReference>
<evidence type="ECO:0000256" key="1">
    <source>
        <dbReference type="SAM" id="MobiDB-lite"/>
    </source>
</evidence>
<reference evidence="3 4" key="1">
    <citation type="submission" date="2018-04" db="EMBL/GenBank/DDBJ databases">
        <title>Genomic Encyclopedia of Type Strains, Phase III (KMG-III): the genomes of soil and plant-associated and newly described type strains.</title>
        <authorList>
            <person name="Whitman W."/>
        </authorList>
    </citation>
    <scope>NUCLEOTIDE SEQUENCE [LARGE SCALE GENOMIC DNA]</scope>
    <source>
        <strain evidence="3 4">KA25</strain>
    </source>
</reference>
<dbReference type="Proteomes" id="UP000244060">
    <property type="component" value="Unassembled WGS sequence"/>
</dbReference>
<name>A0A2T5JVV3_9RHOB</name>
<dbReference type="Pfam" id="PF13579">
    <property type="entry name" value="Glyco_trans_4_4"/>
    <property type="match status" value="1"/>
</dbReference>
<dbReference type="Gene3D" id="3.40.50.2000">
    <property type="entry name" value="Glycogen Phosphorylase B"/>
    <property type="match status" value="2"/>
</dbReference>
<accession>A0A2T5JVV3</accession>
<keyword evidence="4" id="KW-1185">Reference proteome</keyword>
<proteinExistence type="predicted"/>
<dbReference type="EMBL" id="QAOT01000017">
    <property type="protein sequence ID" value="PTR14276.1"/>
    <property type="molecule type" value="Genomic_DNA"/>
</dbReference>
<evidence type="ECO:0000313" key="4">
    <source>
        <dbReference type="Proteomes" id="UP000244060"/>
    </source>
</evidence>
<sequence length="436" mass="48883">MTGAGSASDILARLRETRPLAGRKVLILVENLPLPFDRRVWHESLTLHAAGAEVSVICPTGKGYERPYEEIEGIHIHRHPLPLDARGAAGYLLEYSAALWHQMRLALRIRRERGFDTIQACNPPDLLFLVALPFKWFHGTRFIFDHHDINPELYEAKFGKRGFFWKLMVWLERRTFRAAQVVISTNQSYRQIALTRGGKAPEDVFVVRSGPNLEKLRLMPPDPKWRNGRAHMVGYVGVMGDQEGIDLLLEAAREIVLDRGRDVQFVLVGGGPAMAELKQMTADLGLSDHVTFTGRAPDEELFSVLSSADVCVNPDRVNPMNDKSTMNKILEYMAFSKPIVQFDVTEGRYSAQGASLYARPNDTSDMAGRILSLIDDPERCAEMGRIGRERIETELSWAFQVEALIAAYVRVMEKQAQGGTRAAPRPGSAVRPPPAR</sequence>
<dbReference type="Pfam" id="PF13692">
    <property type="entry name" value="Glyco_trans_1_4"/>
    <property type="match status" value="1"/>
</dbReference>
<dbReference type="PANTHER" id="PTHR12526:SF624">
    <property type="entry name" value="BLR6297 PROTEIN"/>
    <property type="match status" value="1"/>
</dbReference>
<dbReference type="AlphaFoldDB" id="A0A2T5JVV3"/>
<comment type="caution">
    <text evidence="3">The sequence shown here is derived from an EMBL/GenBank/DDBJ whole genome shotgun (WGS) entry which is preliminary data.</text>
</comment>
<protein>
    <submittedName>
        <fullName evidence="3">Glycosyltransferase involved in cell wall biosynthesis</fullName>
    </submittedName>
</protein>
<dbReference type="InterPro" id="IPR028098">
    <property type="entry name" value="Glyco_trans_4-like_N"/>
</dbReference>
<keyword evidence="3" id="KW-0808">Transferase</keyword>
<evidence type="ECO:0000259" key="2">
    <source>
        <dbReference type="Pfam" id="PF13579"/>
    </source>
</evidence>
<feature type="region of interest" description="Disordered" evidence="1">
    <location>
        <begin position="417"/>
        <end position="436"/>
    </location>
</feature>
<organism evidence="3 4">
    <name type="scientific">Cereibacter azotoformans</name>
    <dbReference type="NCBI Taxonomy" id="43057"/>
    <lineage>
        <taxon>Bacteria</taxon>
        <taxon>Pseudomonadati</taxon>
        <taxon>Pseudomonadota</taxon>
        <taxon>Alphaproteobacteria</taxon>
        <taxon>Rhodobacterales</taxon>
        <taxon>Paracoccaceae</taxon>
        <taxon>Cereibacter</taxon>
    </lineage>
</organism>
<dbReference type="SUPFAM" id="SSF53756">
    <property type="entry name" value="UDP-Glycosyltransferase/glycogen phosphorylase"/>
    <property type="match status" value="1"/>
</dbReference>
<dbReference type="RefSeq" id="WP_108221828.1">
    <property type="nucleotide sequence ID" value="NZ_QAOT01000017.1"/>
</dbReference>
<evidence type="ECO:0000313" key="3">
    <source>
        <dbReference type="EMBL" id="PTR14276.1"/>
    </source>
</evidence>
<dbReference type="GO" id="GO:0016757">
    <property type="term" value="F:glycosyltransferase activity"/>
    <property type="evidence" value="ECO:0007669"/>
    <property type="project" value="TreeGrafter"/>
</dbReference>
<dbReference type="CDD" id="cd03794">
    <property type="entry name" value="GT4_WbuB-like"/>
    <property type="match status" value="1"/>
</dbReference>
<dbReference type="OrthoDB" id="9783380at2"/>